<organism evidence="4 5">
    <name type="scientific">Photobacterium lutimaris</name>
    <dbReference type="NCBI Taxonomy" id="388278"/>
    <lineage>
        <taxon>Bacteria</taxon>
        <taxon>Pseudomonadati</taxon>
        <taxon>Pseudomonadota</taxon>
        <taxon>Gammaproteobacteria</taxon>
        <taxon>Vibrionales</taxon>
        <taxon>Vibrionaceae</taxon>
        <taxon>Photobacterium</taxon>
    </lineage>
</organism>
<name>A0A2T3IY50_9GAMM</name>
<dbReference type="RefSeq" id="WP_107349159.1">
    <property type="nucleotide sequence ID" value="NZ_PYMH01000005.1"/>
</dbReference>
<dbReference type="Pfam" id="PF00202">
    <property type="entry name" value="Aminotran_3"/>
    <property type="match status" value="1"/>
</dbReference>
<dbReference type="Proteomes" id="UP000241222">
    <property type="component" value="Unassembled WGS sequence"/>
</dbReference>
<evidence type="ECO:0000313" key="5">
    <source>
        <dbReference type="Proteomes" id="UP000241222"/>
    </source>
</evidence>
<dbReference type="EMBL" id="PYMH01000005">
    <property type="protein sequence ID" value="PSU33524.1"/>
    <property type="molecule type" value="Genomic_DNA"/>
</dbReference>
<comment type="caution">
    <text evidence="4">The sequence shown here is derived from an EMBL/GenBank/DDBJ whole genome shotgun (WGS) entry which is preliminary data.</text>
</comment>
<evidence type="ECO:0008006" key="6">
    <source>
        <dbReference type="Google" id="ProtNLM"/>
    </source>
</evidence>
<proteinExistence type="inferred from homology"/>
<dbReference type="SUPFAM" id="SSF53383">
    <property type="entry name" value="PLP-dependent transferases"/>
    <property type="match status" value="1"/>
</dbReference>
<dbReference type="OrthoDB" id="9801052at2"/>
<dbReference type="Gene3D" id="3.40.640.10">
    <property type="entry name" value="Type I PLP-dependent aspartate aminotransferase-like (Major domain)"/>
    <property type="match status" value="1"/>
</dbReference>
<accession>A0A2T3IY50</accession>
<protein>
    <recommendedName>
        <fullName evidence="6">Aspartate aminotransferase family protein</fullName>
    </recommendedName>
</protein>
<reference evidence="4 5" key="1">
    <citation type="submission" date="2018-03" db="EMBL/GenBank/DDBJ databases">
        <title>Whole genome sequencing of Histamine producing bacteria.</title>
        <authorList>
            <person name="Butler K."/>
        </authorList>
    </citation>
    <scope>NUCLEOTIDE SEQUENCE [LARGE SCALE GENOMIC DNA]</scope>
    <source>
        <strain evidence="4 5">JCM 13586</strain>
    </source>
</reference>
<gene>
    <name evidence="4" type="ORF">C9I99_12145</name>
</gene>
<dbReference type="InterPro" id="IPR015421">
    <property type="entry name" value="PyrdxlP-dep_Trfase_major"/>
</dbReference>
<dbReference type="GO" id="GO:0008483">
    <property type="term" value="F:transaminase activity"/>
    <property type="evidence" value="ECO:0007669"/>
    <property type="project" value="InterPro"/>
</dbReference>
<comment type="similarity">
    <text evidence="3">Belongs to the class-III pyridoxal-phosphate-dependent aminotransferase family.</text>
</comment>
<dbReference type="GO" id="GO:0030170">
    <property type="term" value="F:pyridoxal phosphate binding"/>
    <property type="evidence" value="ECO:0007669"/>
    <property type="project" value="InterPro"/>
</dbReference>
<dbReference type="InterPro" id="IPR005814">
    <property type="entry name" value="Aminotrans_3"/>
</dbReference>
<dbReference type="CDD" id="cd00610">
    <property type="entry name" value="OAT_like"/>
    <property type="match status" value="1"/>
</dbReference>
<evidence type="ECO:0000256" key="2">
    <source>
        <dbReference type="ARBA" id="ARBA00022898"/>
    </source>
</evidence>
<dbReference type="InterPro" id="IPR015424">
    <property type="entry name" value="PyrdxlP-dep_Trfase"/>
</dbReference>
<dbReference type="PANTHER" id="PTHR43713:SF3">
    <property type="entry name" value="GLUTAMATE-1-SEMIALDEHYDE 2,1-AMINOMUTASE 1, CHLOROPLASTIC-RELATED"/>
    <property type="match status" value="1"/>
</dbReference>
<keyword evidence="5" id="KW-1185">Reference proteome</keyword>
<dbReference type="PANTHER" id="PTHR43713">
    <property type="entry name" value="GLUTAMATE-1-SEMIALDEHYDE 2,1-AMINOMUTASE"/>
    <property type="match status" value="1"/>
</dbReference>
<dbReference type="Gene3D" id="3.90.1150.10">
    <property type="entry name" value="Aspartate Aminotransferase, domain 1"/>
    <property type="match status" value="1"/>
</dbReference>
<evidence type="ECO:0000256" key="1">
    <source>
        <dbReference type="ARBA" id="ARBA00001933"/>
    </source>
</evidence>
<keyword evidence="2 3" id="KW-0663">Pyridoxal phosphate</keyword>
<dbReference type="InterPro" id="IPR049704">
    <property type="entry name" value="Aminotrans_3_PPA_site"/>
</dbReference>
<evidence type="ECO:0000313" key="4">
    <source>
        <dbReference type="EMBL" id="PSU33524.1"/>
    </source>
</evidence>
<comment type="cofactor">
    <cofactor evidence="1">
        <name>pyridoxal 5'-phosphate</name>
        <dbReference type="ChEBI" id="CHEBI:597326"/>
    </cofactor>
</comment>
<dbReference type="PROSITE" id="PS00600">
    <property type="entry name" value="AA_TRANSFER_CLASS_3"/>
    <property type="match status" value="1"/>
</dbReference>
<dbReference type="AlphaFoldDB" id="A0A2T3IY50"/>
<sequence>MHSNINHDRLYHSKNLFDQANNYLPGGITRDVVNIEPFPVYVTKSDGAKCWDIDGNEYVDLVLGNGSILLGHNNNLVTRAICEQAPLGLHSGLCNPLEVSLSKKVCQLVPCAELVRFTMTGSEATHLAVRLARSYTGRDKYIRFTGHFHGWHDSLAIGSITGSSRPDSVGIPSGTYDLAHVCRPNSIEDITAINTNEISCIILEPSGGKAGLELFDIEFLQFLREYCDKHDIVLIFDEIVTGFRWSPGGAQSLLGVTPDLTTLGKVLGGGLPCAAVCGKRKLMRQLSFLDSPHETRVHHGGTFNGNPLAAASGLAALEQLEDGIAISQVNAYTNRLIEELSTIWQRLEVPGSVYGQASVFHCTFDHINSLRSHRNLQLTNHFQRLLLQNGILMRKTTGMLSCSHNEKEMKLILEAAEKSLITMKKNGLF</sequence>
<dbReference type="InterPro" id="IPR015422">
    <property type="entry name" value="PyrdxlP-dep_Trfase_small"/>
</dbReference>
<evidence type="ECO:0000256" key="3">
    <source>
        <dbReference type="RuleBase" id="RU003560"/>
    </source>
</evidence>